<dbReference type="GO" id="GO:0016787">
    <property type="term" value="F:hydrolase activity"/>
    <property type="evidence" value="ECO:0007669"/>
    <property type="project" value="UniProtKB-KW"/>
</dbReference>
<accession>A0A238YE36</accession>
<protein>
    <submittedName>
        <fullName evidence="4">SNF2 family N-terminal domain-containing protein</fullName>
    </submittedName>
</protein>
<name>A0A238YE36_9BACT</name>
<dbReference type="EMBL" id="FZOB01000003">
    <property type="protein sequence ID" value="SNR68863.1"/>
    <property type="molecule type" value="Genomic_DNA"/>
</dbReference>
<dbReference type="Pfam" id="PF00271">
    <property type="entry name" value="Helicase_C"/>
    <property type="match status" value="1"/>
</dbReference>
<dbReference type="PROSITE" id="PS51194">
    <property type="entry name" value="HELICASE_CTER"/>
    <property type="match status" value="1"/>
</dbReference>
<sequence>MAIRFRNLLFIGGIEMPEHNDLTFFTNEDGRKLIDRFKTLFKDTKELNIIVGYFYLSGLYQLQEELENVDKIRIIVGMQAGKEVFDLVEKAKSIEESKNSYLENVVEELSNDENDSFEKEKAIRKFLEWIQSGKLEIKQYPHSPLHAKLYIFRSRSGIDVGRVITGSSNFTISGLKENLEFNVELKNRADVEFAISRFEKLWEDCKDISEDIIKTVKEKTYLNDTLSPYELYLKFLYEFFGEQIDFDKEDEFLFLPKGFKKLKYQLEAVVDAESKIKKHGGVFLSDVVGLGKTFIASMLVAKLREKVLVFAPPHLTEYWEDTLREFNVAAKVISSGRLRNLDVEYFKDYSIVIVDEAHRFRNEETKSYETLHKICRGKKVILLTATPYNNKPSDIKSQLLLFQNRYKSTIPGVTNLEEFFSALETKIKQVDRKKNPEKFKEVLKECGQEIRTRILRYVMVRRTRKEVEKFFKDDLNAQGVSFPKSRDPVKVYYELDKKLDSLYNKTIEIIKSLSYARYRPALYLKTKLKENDPIFISQMNLSGLMKTLLLKRLESSFEAFKKSLDRFLKSHEQFLNMYEKKGEIYISKEVDVYELIDDDNFDEIFKLVEQGTVQSYSKEELRPEFYENLKADTEAIRELQNEWYKVEDDPKLEKFLNLLEYEDSTLSKAKKLLIFTEFSDTAEYLGNRLKESFGDCVLVFSSKSNPSVRKKIIENFDPNAKVKRDDVKILITTDVLAEGINLHRSNIIVNYDIPWNPTKVLQRVGRINRVGTRFKEIYVYNFFPISVAEKELGLEAAAIAKLQAFHQALGEDAKYLTEEEEVDAHGLFERINTIKEDEEDESFFRYIKLLREIRENNPELFEKIKSLPKKARSGRRFKRELLITLFKKGNLKKIYVAYEDKQSQEIDFLKAIELLEVGPEEKNLTIPLENYYSLLEKNISAFNISLNEEKSKEKSRKTASRAEKYLIKELKALKNYFKDKETKKQVIKVLGFIDTGSIPKRTLKDLSKKFKENSEPEVKIEILREFLEKISFKEKQTENSYDDSNVEVILSQYFGR</sequence>
<keyword evidence="5" id="KW-1185">Reference proteome</keyword>
<gene>
    <name evidence="4" type="ORF">SAMN06265340_10342</name>
</gene>
<dbReference type="InterPro" id="IPR014001">
    <property type="entry name" value="Helicase_ATP-bd"/>
</dbReference>
<feature type="domain" description="Helicase C-terminal" evidence="3">
    <location>
        <begin position="651"/>
        <end position="839"/>
    </location>
</feature>
<dbReference type="InterPro" id="IPR049730">
    <property type="entry name" value="SNF2/RAD54-like_C"/>
</dbReference>
<dbReference type="SMART" id="SM00490">
    <property type="entry name" value="HELICc"/>
    <property type="match status" value="1"/>
</dbReference>
<dbReference type="InterPro" id="IPR027417">
    <property type="entry name" value="P-loop_NTPase"/>
</dbReference>
<dbReference type="InterPro" id="IPR001650">
    <property type="entry name" value="Helicase_C-like"/>
</dbReference>
<dbReference type="InterPro" id="IPR025202">
    <property type="entry name" value="PLD-like_dom"/>
</dbReference>
<proteinExistence type="predicted"/>
<dbReference type="Gene3D" id="3.40.50.10810">
    <property type="entry name" value="Tandem AAA-ATPase domain"/>
    <property type="match status" value="2"/>
</dbReference>
<evidence type="ECO:0000259" key="2">
    <source>
        <dbReference type="PROSITE" id="PS51192"/>
    </source>
</evidence>
<dbReference type="Pfam" id="PF13091">
    <property type="entry name" value="PLDc_2"/>
    <property type="match status" value="1"/>
</dbReference>
<dbReference type="SUPFAM" id="SSF52540">
    <property type="entry name" value="P-loop containing nucleoside triphosphate hydrolases"/>
    <property type="match status" value="2"/>
</dbReference>
<dbReference type="PROSITE" id="PS00690">
    <property type="entry name" value="DEAH_ATP_HELICASE"/>
    <property type="match status" value="1"/>
</dbReference>
<keyword evidence="1" id="KW-0378">Hydrolase</keyword>
<dbReference type="InterPro" id="IPR000330">
    <property type="entry name" value="SNF2_N"/>
</dbReference>
<dbReference type="AlphaFoldDB" id="A0A238YE36"/>
<dbReference type="PROSITE" id="PS51192">
    <property type="entry name" value="HELICASE_ATP_BIND_1"/>
    <property type="match status" value="1"/>
</dbReference>
<dbReference type="Pfam" id="PF00176">
    <property type="entry name" value="SNF2-rel_dom"/>
    <property type="match status" value="1"/>
</dbReference>
<dbReference type="PANTHER" id="PTHR45766:SF6">
    <property type="entry name" value="SWI_SNF-RELATED MATRIX-ASSOCIATED ACTIN-DEPENDENT REGULATOR OF CHROMATIN SUBFAMILY A-LIKE PROTEIN 1"/>
    <property type="match status" value="1"/>
</dbReference>
<evidence type="ECO:0000313" key="5">
    <source>
        <dbReference type="Proteomes" id="UP000198405"/>
    </source>
</evidence>
<dbReference type="Gene3D" id="3.40.50.300">
    <property type="entry name" value="P-loop containing nucleotide triphosphate hydrolases"/>
    <property type="match status" value="1"/>
</dbReference>
<dbReference type="CDD" id="cd09178">
    <property type="entry name" value="PLDc_N_Snf2_like"/>
    <property type="match status" value="1"/>
</dbReference>
<dbReference type="InterPro" id="IPR002464">
    <property type="entry name" value="DNA/RNA_helicase_DEAH_CS"/>
</dbReference>
<dbReference type="SMART" id="SM00487">
    <property type="entry name" value="DEXDc"/>
    <property type="match status" value="1"/>
</dbReference>
<dbReference type="PANTHER" id="PTHR45766">
    <property type="entry name" value="DNA ANNEALING HELICASE AND ENDONUCLEASE ZRANB3 FAMILY MEMBER"/>
    <property type="match status" value="1"/>
</dbReference>
<dbReference type="InterPro" id="IPR038718">
    <property type="entry name" value="SNF2-like_sf"/>
</dbReference>
<reference evidence="5" key="1">
    <citation type="submission" date="2017-06" db="EMBL/GenBank/DDBJ databases">
        <authorList>
            <person name="Varghese N."/>
            <person name="Submissions S."/>
        </authorList>
    </citation>
    <scope>NUCLEOTIDE SEQUENCE [LARGE SCALE GENOMIC DNA]</scope>
    <source>
        <strain evidence="5">DSM 15668</strain>
    </source>
</reference>
<evidence type="ECO:0000259" key="3">
    <source>
        <dbReference type="PROSITE" id="PS51194"/>
    </source>
</evidence>
<evidence type="ECO:0000256" key="1">
    <source>
        <dbReference type="ARBA" id="ARBA00022801"/>
    </source>
</evidence>
<evidence type="ECO:0000313" key="4">
    <source>
        <dbReference type="EMBL" id="SNR68863.1"/>
    </source>
</evidence>
<dbReference type="Proteomes" id="UP000198405">
    <property type="component" value="Unassembled WGS sequence"/>
</dbReference>
<organism evidence="4 5">
    <name type="scientific">Desulfurobacterium atlanticum</name>
    <dbReference type="NCBI Taxonomy" id="240169"/>
    <lineage>
        <taxon>Bacteria</taxon>
        <taxon>Pseudomonadati</taxon>
        <taxon>Aquificota</taxon>
        <taxon>Aquificia</taxon>
        <taxon>Desulfurobacteriales</taxon>
        <taxon>Desulfurobacteriaceae</taxon>
        <taxon>Desulfurobacterium</taxon>
    </lineage>
</organism>
<feature type="domain" description="Helicase ATP-binding" evidence="2">
    <location>
        <begin position="273"/>
        <end position="405"/>
    </location>
</feature>
<dbReference type="Gene3D" id="3.30.870.10">
    <property type="entry name" value="Endonuclease Chain A"/>
    <property type="match status" value="1"/>
</dbReference>
<dbReference type="CDD" id="cd18793">
    <property type="entry name" value="SF2_C_SNF"/>
    <property type="match status" value="1"/>
</dbReference>
<dbReference type="SUPFAM" id="SSF56024">
    <property type="entry name" value="Phospholipase D/nuclease"/>
    <property type="match status" value="1"/>
</dbReference>
<dbReference type="GO" id="GO:0005524">
    <property type="term" value="F:ATP binding"/>
    <property type="evidence" value="ECO:0007669"/>
    <property type="project" value="InterPro"/>
</dbReference>